<name>A0A0N4XHC8_NIPBR</name>
<protein>
    <submittedName>
        <fullName evidence="4">Cache_2 domain-containing protein</fullName>
    </submittedName>
</protein>
<sequence length="104" mass="12127">MTALTINDSRHIRALFFLSCYAFIGTVIFFLMHCEHEKSEEKRQKMDKMIRTMAEKVAGMSNDRQRISLPEMKQYVEQAYMALRQIDDVGGDSHVRTQSGYTRS</sequence>
<organism evidence="4">
    <name type="scientific">Nippostrongylus brasiliensis</name>
    <name type="common">Rat hookworm</name>
    <dbReference type="NCBI Taxonomy" id="27835"/>
    <lineage>
        <taxon>Eukaryota</taxon>
        <taxon>Metazoa</taxon>
        <taxon>Ecdysozoa</taxon>
        <taxon>Nematoda</taxon>
        <taxon>Chromadorea</taxon>
        <taxon>Rhabditida</taxon>
        <taxon>Rhabditina</taxon>
        <taxon>Rhabditomorpha</taxon>
        <taxon>Strongyloidea</taxon>
        <taxon>Heligmosomidae</taxon>
        <taxon>Nippostrongylus</taxon>
    </lineage>
</organism>
<feature type="transmembrane region" description="Helical" evidence="1">
    <location>
        <begin position="12"/>
        <end position="34"/>
    </location>
</feature>
<keyword evidence="3" id="KW-1185">Reference proteome</keyword>
<dbReference type="AlphaFoldDB" id="A0A0N4XHC8"/>
<reference evidence="4" key="1">
    <citation type="submission" date="2017-02" db="UniProtKB">
        <authorList>
            <consortium name="WormBaseParasite"/>
        </authorList>
    </citation>
    <scope>IDENTIFICATION</scope>
</reference>
<evidence type="ECO:0000313" key="4">
    <source>
        <dbReference type="WBParaSite" id="NBR_0000193001-mRNA-1"/>
    </source>
</evidence>
<dbReference type="EMBL" id="UYSL01001858">
    <property type="protein sequence ID" value="VDL65520.1"/>
    <property type="molecule type" value="Genomic_DNA"/>
</dbReference>
<keyword evidence="1" id="KW-1133">Transmembrane helix</keyword>
<dbReference type="Proteomes" id="UP000271162">
    <property type="component" value="Unassembled WGS sequence"/>
</dbReference>
<reference evidence="2 3" key="2">
    <citation type="submission" date="2018-11" db="EMBL/GenBank/DDBJ databases">
        <authorList>
            <consortium name="Pathogen Informatics"/>
        </authorList>
    </citation>
    <scope>NUCLEOTIDE SEQUENCE [LARGE SCALE GENOMIC DNA]</scope>
</reference>
<evidence type="ECO:0000313" key="2">
    <source>
        <dbReference type="EMBL" id="VDL65520.1"/>
    </source>
</evidence>
<proteinExistence type="predicted"/>
<evidence type="ECO:0000313" key="3">
    <source>
        <dbReference type="Proteomes" id="UP000271162"/>
    </source>
</evidence>
<dbReference type="WBParaSite" id="NBR_0000193001-mRNA-1">
    <property type="protein sequence ID" value="NBR_0000193001-mRNA-1"/>
    <property type="gene ID" value="NBR_0000193001"/>
</dbReference>
<gene>
    <name evidence="2" type="ORF">NBR_LOCUS1931</name>
</gene>
<evidence type="ECO:0000256" key="1">
    <source>
        <dbReference type="SAM" id="Phobius"/>
    </source>
</evidence>
<accession>A0A0N4XHC8</accession>
<keyword evidence="1" id="KW-0472">Membrane</keyword>
<keyword evidence="1" id="KW-0812">Transmembrane</keyword>